<keyword evidence="3" id="KW-1185">Reference proteome</keyword>
<accession>M2QG33</accession>
<organism evidence="2 3">
    <name type="scientific">Ceriporiopsis subvermispora (strain B)</name>
    <name type="common">White-rot fungus</name>
    <name type="synonym">Gelatoporia subvermispora</name>
    <dbReference type="NCBI Taxonomy" id="914234"/>
    <lineage>
        <taxon>Eukaryota</taxon>
        <taxon>Fungi</taxon>
        <taxon>Dikarya</taxon>
        <taxon>Basidiomycota</taxon>
        <taxon>Agaricomycotina</taxon>
        <taxon>Agaricomycetes</taxon>
        <taxon>Polyporales</taxon>
        <taxon>Gelatoporiaceae</taxon>
        <taxon>Gelatoporia</taxon>
    </lineage>
</organism>
<name>M2QG33_CERS8</name>
<evidence type="ECO:0000313" key="3">
    <source>
        <dbReference type="Proteomes" id="UP000016930"/>
    </source>
</evidence>
<evidence type="ECO:0000313" key="2">
    <source>
        <dbReference type="EMBL" id="EMD30975.1"/>
    </source>
</evidence>
<sequence>MNHVRWMLNGGDHTHRRGSSARFHRTVPPRSERTEHNVEPAILRSFRSAQVLSCPNLISAGVCRHALKPTVQHRSVTVSKESGSINRPPFITQASDAVPALLRAAMFTCPWRNPSSPSSALS</sequence>
<feature type="region of interest" description="Disordered" evidence="1">
    <location>
        <begin position="1"/>
        <end position="36"/>
    </location>
</feature>
<protein>
    <submittedName>
        <fullName evidence="2">Uncharacterized protein</fullName>
    </submittedName>
</protein>
<feature type="compositionally biased region" description="Basic residues" evidence="1">
    <location>
        <begin position="14"/>
        <end position="27"/>
    </location>
</feature>
<proteinExistence type="predicted"/>
<dbReference type="HOGENOM" id="CLU_2026447_0_0_1"/>
<dbReference type="Proteomes" id="UP000016930">
    <property type="component" value="Unassembled WGS sequence"/>
</dbReference>
<evidence type="ECO:0000256" key="1">
    <source>
        <dbReference type="SAM" id="MobiDB-lite"/>
    </source>
</evidence>
<reference evidence="2 3" key="1">
    <citation type="journal article" date="2012" name="Proc. Natl. Acad. Sci. U.S.A.">
        <title>Comparative genomics of Ceriporiopsis subvermispora and Phanerochaete chrysosporium provide insight into selective ligninolysis.</title>
        <authorList>
            <person name="Fernandez-Fueyo E."/>
            <person name="Ruiz-Duenas F.J."/>
            <person name="Ferreira P."/>
            <person name="Floudas D."/>
            <person name="Hibbett D.S."/>
            <person name="Canessa P."/>
            <person name="Larrondo L.F."/>
            <person name="James T.Y."/>
            <person name="Seelenfreund D."/>
            <person name="Lobos S."/>
            <person name="Polanco R."/>
            <person name="Tello M."/>
            <person name="Honda Y."/>
            <person name="Watanabe T."/>
            <person name="Watanabe T."/>
            <person name="Ryu J.S."/>
            <person name="Kubicek C.P."/>
            <person name="Schmoll M."/>
            <person name="Gaskell J."/>
            <person name="Hammel K.E."/>
            <person name="St John F.J."/>
            <person name="Vanden Wymelenberg A."/>
            <person name="Sabat G."/>
            <person name="Splinter BonDurant S."/>
            <person name="Syed K."/>
            <person name="Yadav J.S."/>
            <person name="Doddapaneni H."/>
            <person name="Subramanian V."/>
            <person name="Lavin J.L."/>
            <person name="Oguiza J.A."/>
            <person name="Perez G."/>
            <person name="Pisabarro A.G."/>
            <person name="Ramirez L."/>
            <person name="Santoyo F."/>
            <person name="Master E."/>
            <person name="Coutinho P.M."/>
            <person name="Henrissat B."/>
            <person name="Lombard V."/>
            <person name="Magnuson J.K."/>
            <person name="Kuees U."/>
            <person name="Hori C."/>
            <person name="Igarashi K."/>
            <person name="Samejima M."/>
            <person name="Held B.W."/>
            <person name="Barry K.W."/>
            <person name="LaButti K.M."/>
            <person name="Lapidus A."/>
            <person name="Lindquist E.A."/>
            <person name="Lucas S.M."/>
            <person name="Riley R."/>
            <person name="Salamov A.A."/>
            <person name="Hoffmeister D."/>
            <person name="Schwenk D."/>
            <person name="Hadar Y."/>
            <person name="Yarden O."/>
            <person name="de Vries R.P."/>
            <person name="Wiebenga A."/>
            <person name="Stenlid J."/>
            <person name="Eastwood D."/>
            <person name="Grigoriev I.V."/>
            <person name="Berka R.M."/>
            <person name="Blanchette R.A."/>
            <person name="Kersten P."/>
            <person name="Martinez A.T."/>
            <person name="Vicuna R."/>
            <person name="Cullen D."/>
        </authorList>
    </citation>
    <scope>NUCLEOTIDE SEQUENCE [LARGE SCALE GENOMIC DNA]</scope>
    <source>
        <strain evidence="2 3">B</strain>
    </source>
</reference>
<gene>
    <name evidence="2" type="ORF">CERSUDRAFT_109700</name>
</gene>
<dbReference type="EMBL" id="KB445827">
    <property type="protein sequence ID" value="EMD30975.1"/>
    <property type="molecule type" value="Genomic_DNA"/>
</dbReference>
<dbReference type="AlphaFoldDB" id="M2QG33"/>